<feature type="region of interest" description="Disordered" evidence="1">
    <location>
        <begin position="1"/>
        <end position="24"/>
    </location>
</feature>
<name>A0A6N2S2J0_9FIRM</name>
<dbReference type="RefSeq" id="WP_156353247.1">
    <property type="nucleotide sequence ID" value="NZ_CACRST010000009.1"/>
</dbReference>
<evidence type="ECO:0000313" key="2">
    <source>
        <dbReference type="EMBL" id="VYS87214.1"/>
    </source>
</evidence>
<organism evidence="2">
    <name type="scientific">Blautia glucerasea</name>
    <dbReference type="NCBI Taxonomy" id="536633"/>
    <lineage>
        <taxon>Bacteria</taxon>
        <taxon>Bacillati</taxon>
        <taxon>Bacillota</taxon>
        <taxon>Clostridia</taxon>
        <taxon>Lachnospirales</taxon>
        <taxon>Lachnospiraceae</taxon>
        <taxon>Blautia</taxon>
    </lineage>
</organism>
<protein>
    <submittedName>
        <fullName evidence="2">Uncharacterized protein</fullName>
    </submittedName>
</protein>
<gene>
    <name evidence="2" type="ORF">BGLFYP119_00930</name>
</gene>
<proteinExistence type="predicted"/>
<reference evidence="2" key="1">
    <citation type="submission" date="2019-11" db="EMBL/GenBank/DDBJ databases">
        <authorList>
            <person name="Feng L."/>
        </authorList>
    </citation>
    <scope>NUCLEOTIDE SEQUENCE</scope>
    <source>
        <strain evidence="2">BgluceraseaLFYP119</strain>
    </source>
</reference>
<evidence type="ECO:0000256" key="1">
    <source>
        <dbReference type="SAM" id="MobiDB-lite"/>
    </source>
</evidence>
<sequence>MEDNKTTVTQANEGQGTPQTNERMFTQDEVNRIVQDRLARVKVANEPDQQELDLQSRELALYARERIEENGLDKTLADELKGMDKATIDKVIKIIAPMAQRMNEPIRNAVGPTNGKAMGSDASIRTAMGLKG</sequence>
<accession>A0A6N2S2J0</accession>
<dbReference type="EMBL" id="CACRST010000009">
    <property type="protein sequence ID" value="VYS87214.1"/>
    <property type="molecule type" value="Genomic_DNA"/>
</dbReference>
<dbReference type="AlphaFoldDB" id="A0A6N2S2J0"/>